<name>H5THM1_GORO1</name>
<evidence type="ECO:0000313" key="2">
    <source>
        <dbReference type="Proteomes" id="UP000005038"/>
    </source>
</evidence>
<gene>
    <name evidence="1" type="ORF">GOOTI_035_00280</name>
</gene>
<dbReference type="RefSeq" id="WP_007237240.1">
    <property type="nucleotide sequence ID" value="NZ_BAFB01000035.1"/>
</dbReference>
<reference evidence="1" key="1">
    <citation type="submission" date="2012-02" db="EMBL/GenBank/DDBJ databases">
        <title>Whole genome shotgun sequence of Gordonia otitidis NBRC 100426.</title>
        <authorList>
            <person name="Yoshida I."/>
            <person name="Hosoyama A."/>
            <person name="Tsuchikane K."/>
            <person name="Katsumata H."/>
            <person name="Yamazaki S."/>
            <person name="Fujita N."/>
        </authorList>
    </citation>
    <scope>NUCLEOTIDE SEQUENCE [LARGE SCALE GENOMIC DNA]</scope>
    <source>
        <strain evidence="1">NBRC 100426</strain>
    </source>
</reference>
<accession>H5THM1</accession>
<comment type="caution">
    <text evidence="1">The sequence shown here is derived from an EMBL/GenBank/DDBJ whole genome shotgun (WGS) entry which is preliminary data.</text>
</comment>
<protein>
    <submittedName>
        <fullName evidence="1">Uncharacterized protein</fullName>
    </submittedName>
</protein>
<dbReference type="EMBL" id="BAFB01000035">
    <property type="protein sequence ID" value="GAB32979.1"/>
    <property type="molecule type" value="Genomic_DNA"/>
</dbReference>
<dbReference type="Proteomes" id="UP000005038">
    <property type="component" value="Unassembled WGS sequence"/>
</dbReference>
<organism evidence="1 2">
    <name type="scientific">Gordonia otitidis (strain DSM 44809 / CCUG 52243 / JCM 12355 / NBRC 100426 / IFM 10032)</name>
    <dbReference type="NCBI Taxonomy" id="1108044"/>
    <lineage>
        <taxon>Bacteria</taxon>
        <taxon>Bacillati</taxon>
        <taxon>Actinomycetota</taxon>
        <taxon>Actinomycetes</taxon>
        <taxon>Mycobacteriales</taxon>
        <taxon>Gordoniaceae</taxon>
        <taxon>Gordonia</taxon>
    </lineage>
</organism>
<keyword evidence="2" id="KW-1185">Reference proteome</keyword>
<proteinExistence type="predicted"/>
<dbReference type="AlphaFoldDB" id="H5THM1"/>
<evidence type="ECO:0000313" key="1">
    <source>
        <dbReference type="EMBL" id="GAB32979.1"/>
    </source>
</evidence>
<sequence length="288" mass="31354">MAVDWTRFAEFVRDEIVDAVENFVADEPGCRPQRAAIHDLHTDGLVILFPTIAVAKPGEDVWSPDEWASQRDSTRKADRWAARLTAHAGSGWAGWPDVIHGFREGIASGCRAASAELIESDLVAEEFVAVALGDDELVAACLTPARLDREFPAVAARRHGSTRIGAIEPARGGRVVAQQDVTVGVDTEPVSFSMLDSIDLASFTDSEALAAIAGPYLGTRKNGRLTYQPLERILFERPRLHDRLMSRLTPAEMYPIDADDLPVAVAALSSGWPFIRRHAAIVLLSAHL</sequence>
<dbReference type="OrthoDB" id="4374924at2"/>